<keyword evidence="2" id="KW-1185">Reference proteome</keyword>
<dbReference type="Proteomes" id="UP000825933">
    <property type="component" value="Unassembled WGS sequence"/>
</dbReference>
<evidence type="ECO:0000313" key="2">
    <source>
        <dbReference type="Proteomes" id="UP000825933"/>
    </source>
</evidence>
<name>A0A8T5UYK4_9EURY</name>
<evidence type="ECO:0000313" key="1">
    <source>
        <dbReference type="EMBL" id="MBZ2165893.1"/>
    </source>
</evidence>
<accession>A0A8T5UYK4</accession>
<proteinExistence type="predicted"/>
<gene>
    <name evidence="1" type="ORF">K8N75_07560</name>
</gene>
<organism evidence="1 2">
    <name type="scientific">Methanobacterium spitsbergense</name>
    <dbReference type="NCBI Taxonomy" id="2874285"/>
    <lineage>
        <taxon>Archaea</taxon>
        <taxon>Methanobacteriati</taxon>
        <taxon>Methanobacteriota</taxon>
        <taxon>Methanomada group</taxon>
        <taxon>Methanobacteria</taxon>
        <taxon>Methanobacteriales</taxon>
        <taxon>Methanobacteriaceae</taxon>
        <taxon>Methanobacterium</taxon>
    </lineage>
</organism>
<reference evidence="2" key="1">
    <citation type="journal article" date="2022" name="Microbiol. Resour. Announc.">
        <title>Draft Genome Sequence of a Methanogenic Archaeon from West Spitsbergen Permafrost.</title>
        <authorList>
            <person name="Trubitsyn V."/>
            <person name="Rivkina E."/>
            <person name="Shcherbakova V."/>
        </authorList>
    </citation>
    <scope>NUCLEOTIDE SEQUENCE [LARGE SCALE GENOMIC DNA]</scope>
    <source>
        <strain evidence="2">VT</strain>
    </source>
</reference>
<protein>
    <submittedName>
        <fullName evidence="1">Uncharacterized protein</fullName>
    </submittedName>
</protein>
<comment type="caution">
    <text evidence="1">The sequence shown here is derived from an EMBL/GenBank/DDBJ whole genome shotgun (WGS) entry which is preliminary data.</text>
</comment>
<sequence>MDEEKSKLLEAAEKGVTKNYLLSKALLKKYFRTLYENNGMEWTQENNNEIEFIVEAIKNKAVFQSIKTVNDSLDNRSSE</sequence>
<dbReference type="EMBL" id="JAIOUQ010000007">
    <property type="protein sequence ID" value="MBZ2165893.1"/>
    <property type="molecule type" value="Genomic_DNA"/>
</dbReference>
<dbReference type="RefSeq" id="WP_223791468.1">
    <property type="nucleotide sequence ID" value="NZ_JAIOUQ010000007.1"/>
</dbReference>
<dbReference type="AlphaFoldDB" id="A0A8T5UYK4"/>